<evidence type="ECO:0000259" key="4">
    <source>
        <dbReference type="Pfam" id="PF00534"/>
    </source>
</evidence>
<gene>
    <name evidence="6" type="ORF">GCM10009762_14540</name>
</gene>
<dbReference type="RefSeq" id="WP_241510823.1">
    <property type="nucleotide sequence ID" value="NZ_BAAANV010000035.1"/>
</dbReference>
<keyword evidence="7" id="KW-1185">Reference proteome</keyword>
<feature type="domain" description="Glycosyltransferase subfamily 4-like N-terminal" evidence="5">
    <location>
        <begin position="26"/>
        <end position="183"/>
    </location>
</feature>
<dbReference type="PANTHER" id="PTHR12526:SF640">
    <property type="entry name" value="COLANIC ACID BIOSYNTHESIS GLYCOSYLTRANSFERASE WCAL-RELATED"/>
    <property type="match status" value="1"/>
</dbReference>
<keyword evidence="3" id="KW-0808">Transferase</keyword>
<dbReference type="Pfam" id="PF13439">
    <property type="entry name" value="Glyco_transf_4"/>
    <property type="match status" value="1"/>
</dbReference>
<evidence type="ECO:0000313" key="7">
    <source>
        <dbReference type="Proteomes" id="UP001501288"/>
    </source>
</evidence>
<feature type="domain" description="Glycosyl transferase family 1" evidence="4">
    <location>
        <begin position="197"/>
        <end position="353"/>
    </location>
</feature>
<evidence type="ECO:0000259" key="5">
    <source>
        <dbReference type="Pfam" id="PF13439"/>
    </source>
</evidence>
<keyword evidence="2" id="KW-0328">Glycosyltransferase</keyword>
<dbReference type="SUPFAM" id="SSF53756">
    <property type="entry name" value="UDP-Glycosyltransferase/glycogen phosphorylase"/>
    <property type="match status" value="1"/>
</dbReference>
<dbReference type="Pfam" id="PF00534">
    <property type="entry name" value="Glycos_transf_1"/>
    <property type="match status" value="1"/>
</dbReference>
<evidence type="ECO:0000256" key="2">
    <source>
        <dbReference type="ARBA" id="ARBA00022676"/>
    </source>
</evidence>
<dbReference type="CDD" id="cd03801">
    <property type="entry name" value="GT4_PimA-like"/>
    <property type="match status" value="1"/>
</dbReference>
<accession>A0ABN2BJ74</accession>
<evidence type="ECO:0000256" key="3">
    <source>
        <dbReference type="ARBA" id="ARBA00022679"/>
    </source>
</evidence>
<dbReference type="EMBL" id="BAAANV010000035">
    <property type="protein sequence ID" value="GAA1542131.1"/>
    <property type="molecule type" value="Genomic_DNA"/>
</dbReference>
<protein>
    <submittedName>
        <fullName evidence="6">Glycosyltransferase family 4 protein</fullName>
    </submittedName>
</protein>
<evidence type="ECO:0000256" key="1">
    <source>
        <dbReference type="ARBA" id="ARBA00009481"/>
    </source>
</evidence>
<dbReference type="InterPro" id="IPR001296">
    <property type="entry name" value="Glyco_trans_1"/>
</dbReference>
<comment type="similarity">
    <text evidence="1">Belongs to the glycosyltransferase group 1 family. Glycosyltransferase 4 subfamily.</text>
</comment>
<evidence type="ECO:0000313" key="6">
    <source>
        <dbReference type="EMBL" id="GAA1542131.1"/>
    </source>
</evidence>
<name>A0ABN2BJ74_9MICO</name>
<sequence length="415" mass="46278">MNGEHAGAPMRVLYLSWRDRENPEAGGSEVFVERTSEVMSALGDEVTIHTARFPGAARRTMHGDVRVLRAGNRFTCYAAGLWHLLRHSRDYDVVIDVQNGVPFWSPIVSRVPVVAVVHHVHRDQWSSIFGERLARFGWFLESKAAPFVYRKSRYVTVSKATRAELVELGVDAERIDLVYSGNDHPRDLDSYADVPRTSEPSITVLGRLVPHKQVEIAVDTVARLRPQFPGLVLNVVGSGYWQENIAQHARDLGVEDAVRFHGFVDEETKHTLLASSWLVMMPSYKEGWGLTIVEAGLHGTPSLAFIQAGGPSESIQHASTGALASTTDELIDDVRVLLERADVREELGRNARRYARSFSWSSAGRNLHHTLENVLGRATRAPQPPDTPLHVERLRALVERDAFASDERPHVVSVS</sequence>
<organism evidence="6 7">
    <name type="scientific">Dermacoccus barathri</name>
    <dbReference type="NCBI Taxonomy" id="322601"/>
    <lineage>
        <taxon>Bacteria</taxon>
        <taxon>Bacillati</taxon>
        <taxon>Actinomycetota</taxon>
        <taxon>Actinomycetes</taxon>
        <taxon>Micrococcales</taxon>
        <taxon>Dermacoccaceae</taxon>
        <taxon>Dermacoccus</taxon>
    </lineage>
</organism>
<dbReference type="Proteomes" id="UP001501288">
    <property type="component" value="Unassembled WGS sequence"/>
</dbReference>
<proteinExistence type="inferred from homology"/>
<reference evidence="6 7" key="1">
    <citation type="journal article" date="2019" name="Int. J. Syst. Evol. Microbiol.">
        <title>The Global Catalogue of Microorganisms (GCM) 10K type strain sequencing project: providing services to taxonomists for standard genome sequencing and annotation.</title>
        <authorList>
            <consortium name="The Broad Institute Genomics Platform"/>
            <consortium name="The Broad Institute Genome Sequencing Center for Infectious Disease"/>
            <person name="Wu L."/>
            <person name="Ma J."/>
        </authorList>
    </citation>
    <scope>NUCLEOTIDE SEQUENCE [LARGE SCALE GENOMIC DNA]</scope>
    <source>
        <strain evidence="6 7">JCM 14588</strain>
    </source>
</reference>
<comment type="caution">
    <text evidence="6">The sequence shown here is derived from an EMBL/GenBank/DDBJ whole genome shotgun (WGS) entry which is preliminary data.</text>
</comment>
<dbReference type="Gene3D" id="3.40.50.2000">
    <property type="entry name" value="Glycogen Phosphorylase B"/>
    <property type="match status" value="2"/>
</dbReference>
<dbReference type="PANTHER" id="PTHR12526">
    <property type="entry name" value="GLYCOSYLTRANSFERASE"/>
    <property type="match status" value="1"/>
</dbReference>
<dbReference type="InterPro" id="IPR028098">
    <property type="entry name" value="Glyco_trans_4-like_N"/>
</dbReference>